<comment type="caution">
    <text evidence="3">The sequence shown here is derived from an EMBL/GenBank/DDBJ whole genome shotgun (WGS) entry which is preliminary data.</text>
</comment>
<feature type="region of interest" description="Disordered" evidence="1">
    <location>
        <begin position="18"/>
        <end position="49"/>
    </location>
</feature>
<dbReference type="RefSeq" id="WP_128768751.1">
    <property type="nucleotide sequence ID" value="NZ_RXOC01000004.1"/>
</dbReference>
<evidence type="ECO:0000256" key="2">
    <source>
        <dbReference type="SAM" id="SignalP"/>
    </source>
</evidence>
<feature type="signal peptide" evidence="2">
    <location>
        <begin position="1"/>
        <end position="22"/>
    </location>
</feature>
<feature type="chain" id="PRO_5020423065" evidence="2">
    <location>
        <begin position="23"/>
        <end position="117"/>
    </location>
</feature>
<feature type="compositionally biased region" description="Pro residues" evidence="1">
    <location>
        <begin position="80"/>
        <end position="91"/>
    </location>
</feature>
<feature type="compositionally biased region" description="Low complexity" evidence="1">
    <location>
        <begin position="102"/>
        <end position="117"/>
    </location>
</feature>
<feature type="region of interest" description="Disordered" evidence="1">
    <location>
        <begin position="72"/>
        <end position="117"/>
    </location>
</feature>
<keyword evidence="2" id="KW-0732">Signal</keyword>
<evidence type="ECO:0000313" key="4">
    <source>
        <dbReference type="Proteomes" id="UP000290848"/>
    </source>
</evidence>
<proteinExistence type="predicted"/>
<protein>
    <submittedName>
        <fullName evidence="3">Uncharacterized protein</fullName>
    </submittedName>
</protein>
<reference evidence="3 4" key="1">
    <citation type="submission" date="2018-12" db="EMBL/GenBank/DDBJ databases">
        <title>The Draft Genome Sequence of the Soil Bacterium Pedobacter tournemirensis R1.</title>
        <authorList>
            <person name="He J."/>
        </authorList>
    </citation>
    <scope>NUCLEOTIDE SEQUENCE [LARGE SCALE GENOMIC DNA]</scope>
    <source>
        <strain evidence="3 4">R1</strain>
    </source>
</reference>
<dbReference type="Proteomes" id="UP000290848">
    <property type="component" value="Unassembled WGS sequence"/>
</dbReference>
<name>A0A4Q0MBD4_9SPHI</name>
<gene>
    <name evidence="3" type="ORF">EKH83_07300</name>
</gene>
<sequence>MKNYLISALILVAALAAESANSQTRTKKRHEKTRKVSDTSATAHKQRRLLRITDTTGIGILHDSTDTTKRFLFRPRHPRIPPQNNPNPHSPNPTLVNPNREATPSTTKTPPDSTAKK</sequence>
<organism evidence="3 4">
    <name type="scientific">Arcticibacter tournemirensis</name>
    <dbReference type="NCBI Taxonomy" id="699437"/>
    <lineage>
        <taxon>Bacteria</taxon>
        <taxon>Pseudomonadati</taxon>
        <taxon>Bacteroidota</taxon>
        <taxon>Sphingobacteriia</taxon>
        <taxon>Sphingobacteriales</taxon>
        <taxon>Sphingobacteriaceae</taxon>
        <taxon>Arcticibacter</taxon>
    </lineage>
</organism>
<dbReference type="AlphaFoldDB" id="A0A4Q0MBD4"/>
<accession>A0A4Q0MBD4</accession>
<dbReference type="EMBL" id="RXOC01000004">
    <property type="protein sequence ID" value="RXF70445.1"/>
    <property type="molecule type" value="Genomic_DNA"/>
</dbReference>
<evidence type="ECO:0000256" key="1">
    <source>
        <dbReference type="SAM" id="MobiDB-lite"/>
    </source>
</evidence>
<evidence type="ECO:0000313" key="3">
    <source>
        <dbReference type="EMBL" id="RXF70445.1"/>
    </source>
</evidence>